<evidence type="ECO:0000256" key="1">
    <source>
        <dbReference type="SAM" id="MobiDB-lite"/>
    </source>
</evidence>
<reference evidence="2 3" key="1">
    <citation type="submission" date="2020-01" db="EMBL/GenBank/DDBJ databases">
        <title>The draft genome sequence of Corallococcus exiguus DSM 14696.</title>
        <authorList>
            <person name="Zhang X."/>
            <person name="Zhu H."/>
        </authorList>
    </citation>
    <scope>NUCLEOTIDE SEQUENCE [LARGE SCALE GENOMIC DNA]</scope>
    <source>
        <strain evidence="2 3">DSM 14696</strain>
    </source>
</reference>
<keyword evidence="3" id="KW-1185">Reference proteome</keyword>
<organism evidence="2 3">
    <name type="scientific">Corallococcus exiguus</name>
    <dbReference type="NCBI Taxonomy" id="83462"/>
    <lineage>
        <taxon>Bacteria</taxon>
        <taxon>Pseudomonadati</taxon>
        <taxon>Myxococcota</taxon>
        <taxon>Myxococcia</taxon>
        <taxon>Myxococcales</taxon>
        <taxon>Cystobacterineae</taxon>
        <taxon>Myxococcaceae</taxon>
        <taxon>Corallococcus</taxon>
    </lineage>
</organism>
<feature type="region of interest" description="Disordered" evidence="1">
    <location>
        <begin position="166"/>
        <end position="189"/>
    </location>
</feature>
<gene>
    <name evidence="2" type="ORF">GTZ93_35040</name>
</gene>
<protein>
    <submittedName>
        <fullName evidence="2">Uncharacterized protein</fullName>
    </submittedName>
</protein>
<evidence type="ECO:0000313" key="2">
    <source>
        <dbReference type="EMBL" id="NBC45027.1"/>
    </source>
</evidence>
<evidence type="ECO:0000313" key="3">
    <source>
        <dbReference type="Proteomes" id="UP000537825"/>
    </source>
</evidence>
<proteinExistence type="predicted"/>
<dbReference type="Proteomes" id="UP000537825">
    <property type="component" value="Unassembled WGS sequence"/>
</dbReference>
<accession>A0A7X4YIH8</accession>
<comment type="caution">
    <text evidence="2">The sequence shown here is derived from an EMBL/GenBank/DDBJ whole genome shotgun (WGS) entry which is preliminary data.</text>
</comment>
<name>A0A7X4YIH8_9BACT</name>
<feature type="region of interest" description="Disordered" evidence="1">
    <location>
        <begin position="1"/>
        <end position="35"/>
    </location>
</feature>
<sequence>MGHDASLRYTVAAPMSADSSPPPPAEETPPVSAVPSPELSRLWFALDRRAWNYLVVVPAHPGAPAQDAAQALMEAGAPYPEPPLRLVDATGIEPAGAPRMVQEVRRRVEQGERVVVVIDSLITHPASLPLALAADTALLVVTLGETDFGSAQKTLALVGEDRFAGSVTFPRPTKKQKRAAADAAQKKKP</sequence>
<dbReference type="AlphaFoldDB" id="A0A7X4YIH8"/>
<dbReference type="EMBL" id="JAAAPK010000012">
    <property type="protein sequence ID" value="NBC45027.1"/>
    <property type="molecule type" value="Genomic_DNA"/>
</dbReference>